<dbReference type="EMBL" id="LR797345">
    <property type="protein sequence ID" value="CAB4204409.1"/>
    <property type="molecule type" value="Genomic_DNA"/>
</dbReference>
<organism evidence="1">
    <name type="scientific">uncultured Caudovirales phage</name>
    <dbReference type="NCBI Taxonomy" id="2100421"/>
    <lineage>
        <taxon>Viruses</taxon>
        <taxon>Duplodnaviria</taxon>
        <taxon>Heunggongvirae</taxon>
        <taxon>Uroviricota</taxon>
        <taxon>Caudoviricetes</taxon>
        <taxon>Peduoviridae</taxon>
        <taxon>Maltschvirus</taxon>
        <taxon>Maltschvirus maltsch</taxon>
    </lineage>
</organism>
<evidence type="ECO:0000313" key="1">
    <source>
        <dbReference type="EMBL" id="CAB4174830.1"/>
    </source>
</evidence>
<accession>A0A6J5PSC0</accession>
<proteinExistence type="predicted"/>
<evidence type="ECO:0000313" key="3">
    <source>
        <dbReference type="EMBL" id="CAB4204409.1"/>
    </source>
</evidence>
<evidence type="ECO:0000313" key="2">
    <source>
        <dbReference type="EMBL" id="CAB4186233.1"/>
    </source>
</evidence>
<dbReference type="EMBL" id="LR797086">
    <property type="protein sequence ID" value="CAB4186233.1"/>
    <property type="molecule type" value="Genomic_DNA"/>
</dbReference>
<sequence length="386" mass="42960">MSYAYDSANLVVLKETAIDAMESTINSCRVYYGEMPAKEYIPAVIDSSLLDMPKFADAQVIVNRFLTKYTPTPPPTAIVWPTLPKYPDITEFDISSITSPFEDTTVPGSVISLWKESSLFSDIQATISKSLAKTKISLTSIWDSADKQATERRNQTITSILTLNRSVARGFKVPDSLTDVIPMQVSHYAELDALSQANEVEILMSEHANIFVQFAMKLGVSNEDMLMQFTKAYNQVLIEIDRLAVEVYKEQIEAIVSVFDLMVKQEMSKLEYRKEQIRVISARNMHSITVMEADIEQKKIQNYPIELTLKALSGVIAEYNANAVALEMNIYELEQAAQLALTKAKVDIESTLTYMKSTITGYSEGAKSAATSIKSISSASEINLTA</sequence>
<gene>
    <name evidence="2" type="ORF">UFOVP1138_32</name>
    <name evidence="3" type="ORF">UFOVP1394_29</name>
    <name evidence="1" type="ORF">UFOVP975_89</name>
</gene>
<protein>
    <submittedName>
        <fullName evidence="1">Uncharacterized protein</fullName>
    </submittedName>
</protein>
<dbReference type="EMBL" id="LR796921">
    <property type="protein sequence ID" value="CAB4174830.1"/>
    <property type="molecule type" value="Genomic_DNA"/>
</dbReference>
<reference evidence="1" key="1">
    <citation type="submission" date="2020-05" db="EMBL/GenBank/DDBJ databases">
        <authorList>
            <person name="Chiriac C."/>
            <person name="Salcher M."/>
            <person name="Ghai R."/>
            <person name="Kavagutti S V."/>
        </authorList>
    </citation>
    <scope>NUCLEOTIDE SEQUENCE</scope>
</reference>
<name>A0A6J5PSC0_9CAUD</name>